<dbReference type="GO" id="GO:0005524">
    <property type="term" value="F:ATP binding"/>
    <property type="evidence" value="ECO:0007669"/>
    <property type="project" value="InterPro"/>
</dbReference>
<dbReference type="EMBL" id="AE008923">
    <property type="protein sequence ID" value="AAM38792.1"/>
    <property type="molecule type" value="Genomic_DNA"/>
</dbReference>
<reference evidence="3 4" key="1">
    <citation type="journal article" date="2002" name="Nature">
        <title>Comparison of the genomes of two Xanthomonas pathogens with differing host specificities.</title>
        <authorList>
            <person name="da Silva A.C."/>
            <person name="Ferro J.A."/>
            <person name="Reinach F.C."/>
            <person name="Farah C.S."/>
            <person name="Furlan L.R."/>
            <person name="Quaggio R.B."/>
            <person name="Monteiro-Vitorello C.B."/>
            <person name="Van Sluys M.A."/>
            <person name="Almeida N.F."/>
            <person name="Alves L.M."/>
            <person name="do Amaral A.M."/>
            <person name="Bertolini M.C."/>
            <person name="Camargo L.E."/>
            <person name="Camarotte G."/>
            <person name="Cannavan F."/>
            <person name="Cardozo J."/>
            <person name="Chambergo F."/>
            <person name="Ciapina L.P."/>
            <person name="Cicarelli R.M."/>
            <person name="Coutinho L.L."/>
            <person name="Cursino-Santos J.R."/>
            <person name="El-Dorry H."/>
            <person name="Faria J.B."/>
            <person name="Ferreira A.J."/>
            <person name="Ferreira R.C."/>
            <person name="Ferro M.I."/>
            <person name="Formighieri E.F."/>
            <person name="Franco M.C."/>
            <person name="Greggio C.C."/>
            <person name="Gruber A."/>
            <person name="Katsuyama A.M."/>
            <person name="Kishi L.T."/>
            <person name="Leite R.P."/>
            <person name="Lemos E.G."/>
            <person name="Lemos M.V."/>
            <person name="Locali E.C."/>
            <person name="Machado M.A."/>
            <person name="Madeira A.M."/>
            <person name="Martinez-Rossi N.M."/>
            <person name="Martins E.C."/>
            <person name="Meidanis J."/>
            <person name="Menck C.F."/>
            <person name="Miyaki C.Y."/>
            <person name="Moon D.H."/>
            <person name="Moreira L.M."/>
            <person name="Novo M.T."/>
            <person name="Okura V.K."/>
            <person name="Oliveira M.C."/>
            <person name="Oliveira V.R."/>
            <person name="Pereira H.A."/>
            <person name="Rossi A."/>
            <person name="Sena J.A."/>
            <person name="Silva C."/>
            <person name="de Souza R.F."/>
            <person name="Spinola L.A."/>
            <person name="Takita M.A."/>
            <person name="Tamura R.E."/>
            <person name="Teixeira E.C."/>
            <person name="Tezza R.I."/>
            <person name="Trindade dos Santos M."/>
            <person name="Truffi D."/>
            <person name="Tsai S.M."/>
            <person name="White F.F."/>
            <person name="Setubal J.C."/>
            <person name="Kitajima J.P."/>
        </authorList>
    </citation>
    <scope>NUCLEOTIDE SEQUENCE [LARGE SCALE GENOMIC DNA]</scope>
    <source>
        <strain evidence="3 4">306</strain>
    </source>
</reference>
<evidence type="ECO:0000313" key="3">
    <source>
        <dbReference type="EMBL" id="AAM38792.1"/>
    </source>
</evidence>
<dbReference type="InterPro" id="IPR045006">
    <property type="entry name" value="CHLI-like"/>
</dbReference>
<feature type="domain" description="Magnesium chelatase ChlI-like catalytic" evidence="1">
    <location>
        <begin position="24"/>
        <end position="72"/>
    </location>
</feature>
<proteinExistence type="predicted"/>
<dbReference type="SUPFAM" id="SSF52540">
    <property type="entry name" value="P-loop containing nucleoside triphosphate hydrolases"/>
    <property type="match status" value="1"/>
</dbReference>
<organism evidence="3 4">
    <name type="scientific">Xanthomonas axonopodis pv. citri (strain 306)</name>
    <dbReference type="NCBI Taxonomy" id="190486"/>
    <lineage>
        <taxon>Bacteria</taxon>
        <taxon>Pseudomonadati</taxon>
        <taxon>Pseudomonadota</taxon>
        <taxon>Gammaproteobacteria</taxon>
        <taxon>Lysobacterales</taxon>
        <taxon>Lysobacteraceae</taxon>
        <taxon>Xanthomonas</taxon>
    </lineage>
</organism>
<name>A0AAI7ZIJ3_XANAC</name>
<evidence type="ECO:0000259" key="2">
    <source>
        <dbReference type="Pfam" id="PF13335"/>
    </source>
</evidence>
<feature type="domain" description="Mg chelatase-related protein C-terminal" evidence="2">
    <location>
        <begin position="80"/>
        <end position="172"/>
    </location>
</feature>
<dbReference type="InterPro" id="IPR025158">
    <property type="entry name" value="Mg_chelat-rel_C"/>
</dbReference>
<gene>
    <name evidence="3" type="primary">comM</name>
    <name evidence="3" type="ordered locus">XAC3955</name>
</gene>
<dbReference type="AlphaFoldDB" id="A0AAI7ZIJ3"/>
<sequence>MDRSAAQNFLTPVGDLRIVHYVAYVCTSGWAGDGSGRCRCSSDSIRRYRSRISGPLLDRIDLHVEVPRLPPQALRSGNLGEDSASVRARVVAARQRQLARGALPNAQLDQADTDRHCRLQHNDQVLLERAIEQLQLSARSMHRILRVARTIADLDDSADIATRHLTEAIGYRKLDRALGAASAA</sequence>
<evidence type="ECO:0000313" key="4">
    <source>
        <dbReference type="Proteomes" id="UP000000576"/>
    </source>
</evidence>
<dbReference type="PANTHER" id="PTHR32039">
    <property type="entry name" value="MAGNESIUM-CHELATASE SUBUNIT CHLI"/>
    <property type="match status" value="1"/>
</dbReference>
<protein>
    <submittedName>
        <fullName evidence="3">Competence related protein</fullName>
    </submittedName>
</protein>
<dbReference type="KEGG" id="xac:XAC3955"/>
<accession>A0AAI7ZIJ3</accession>
<dbReference type="Pfam" id="PF13335">
    <property type="entry name" value="Mg_chelatase_C"/>
    <property type="match status" value="1"/>
</dbReference>
<dbReference type="Pfam" id="PF01078">
    <property type="entry name" value="Mg_chelatase"/>
    <property type="match status" value="1"/>
</dbReference>
<dbReference type="InterPro" id="IPR000523">
    <property type="entry name" value="Mg_chelatse_chII-like_cat_dom"/>
</dbReference>
<dbReference type="PANTHER" id="PTHR32039:SF7">
    <property type="entry name" value="COMPETENCE PROTEIN COMM"/>
    <property type="match status" value="1"/>
</dbReference>
<dbReference type="InterPro" id="IPR027417">
    <property type="entry name" value="P-loop_NTPase"/>
</dbReference>
<dbReference type="Gene3D" id="3.40.50.300">
    <property type="entry name" value="P-loop containing nucleotide triphosphate hydrolases"/>
    <property type="match status" value="1"/>
</dbReference>
<dbReference type="Proteomes" id="UP000000576">
    <property type="component" value="Chromosome"/>
</dbReference>
<evidence type="ECO:0000259" key="1">
    <source>
        <dbReference type="Pfam" id="PF01078"/>
    </source>
</evidence>